<sequence>MKLIAVVLLAACSLAYISVVQGECCRASLTLSYYVVGGTCADAGGHRGSRGCTITICADGKAQVGTYCGRGSCNIFGCACRNGCITGDWLNSFYSVNKGRRLIVTDMSWNS</sequence>
<feature type="chain" id="PRO_5042280092" description="Protein Diedel-like" evidence="1">
    <location>
        <begin position="23"/>
        <end position="111"/>
    </location>
</feature>
<dbReference type="Gene3D" id="3.30.70.2800">
    <property type="match status" value="1"/>
</dbReference>
<dbReference type="Pfam" id="PF13164">
    <property type="entry name" value="Diedel"/>
    <property type="match status" value="1"/>
</dbReference>
<dbReference type="EMBL" id="JAJJHW010003409">
    <property type="protein sequence ID" value="KAH8359784.1"/>
    <property type="molecule type" value="Genomic_DNA"/>
</dbReference>
<evidence type="ECO:0000313" key="2">
    <source>
        <dbReference type="EMBL" id="KAH8359784.1"/>
    </source>
</evidence>
<protein>
    <recommendedName>
        <fullName evidence="4">Protein Diedel-like</fullName>
    </recommendedName>
</protein>
<feature type="signal peptide" evidence="1">
    <location>
        <begin position="1"/>
        <end position="22"/>
    </location>
</feature>
<gene>
    <name evidence="2" type="ORF">KR093_008867</name>
</gene>
<evidence type="ECO:0008006" key="4">
    <source>
        <dbReference type="Google" id="ProtNLM"/>
    </source>
</evidence>
<reference evidence="2" key="1">
    <citation type="journal article" date="2021" name="Mol. Ecol. Resour.">
        <title>Phylogenomic analyses of the genus Drosophila reveals genomic signals of climate adaptation.</title>
        <authorList>
            <person name="Li F."/>
            <person name="Rane R.V."/>
            <person name="Luria V."/>
            <person name="Xiong Z."/>
            <person name="Chen J."/>
            <person name="Li Z."/>
            <person name="Catullo R.A."/>
            <person name="Griffin P.C."/>
            <person name="Schiffer M."/>
            <person name="Pearce S."/>
            <person name="Lee S.F."/>
            <person name="McElroy K."/>
            <person name="Stocker A."/>
            <person name="Shirriffs J."/>
            <person name="Cockerell F."/>
            <person name="Coppin C."/>
            <person name="Sgro C.M."/>
            <person name="Karger A."/>
            <person name="Cain J.W."/>
            <person name="Weber J.A."/>
            <person name="Santpere G."/>
            <person name="Kirschner M.W."/>
            <person name="Hoffmann A.A."/>
            <person name="Oakeshott J.G."/>
            <person name="Zhang G."/>
        </authorList>
    </citation>
    <scope>NUCLEOTIDE SEQUENCE</scope>
    <source>
        <strain evidence="2">BGI-SZ-2011g</strain>
    </source>
</reference>
<evidence type="ECO:0000313" key="3">
    <source>
        <dbReference type="Proteomes" id="UP001200034"/>
    </source>
</evidence>
<accession>A0AAD4PHJ9</accession>
<organism evidence="2 3">
    <name type="scientific">Drosophila rubida</name>
    <dbReference type="NCBI Taxonomy" id="30044"/>
    <lineage>
        <taxon>Eukaryota</taxon>
        <taxon>Metazoa</taxon>
        <taxon>Ecdysozoa</taxon>
        <taxon>Arthropoda</taxon>
        <taxon>Hexapoda</taxon>
        <taxon>Insecta</taxon>
        <taxon>Pterygota</taxon>
        <taxon>Neoptera</taxon>
        <taxon>Endopterygota</taxon>
        <taxon>Diptera</taxon>
        <taxon>Brachycera</taxon>
        <taxon>Muscomorpha</taxon>
        <taxon>Ephydroidea</taxon>
        <taxon>Drosophilidae</taxon>
        <taxon>Drosophila</taxon>
    </lineage>
</organism>
<dbReference type="Proteomes" id="UP001200034">
    <property type="component" value="Unassembled WGS sequence"/>
</dbReference>
<dbReference type="InterPro" id="IPR025061">
    <property type="entry name" value="Diedel"/>
</dbReference>
<evidence type="ECO:0000256" key="1">
    <source>
        <dbReference type="SAM" id="SignalP"/>
    </source>
</evidence>
<comment type="caution">
    <text evidence="2">The sequence shown here is derived from an EMBL/GenBank/DDBJ whole genome shotgun (WGS) entry which is preliminary data.</text>
</comment>
<keyword evidence="1" id="KW-0732">Signal</keyword>
<keyword evidence="3" id="KW-1185">Reference proteome</keyword>
<dbReference type="AlphaFoldDB" id="A0AAD4PHJ9"/>
<proteinExistence type="predicted"/>
<name>A0AAD4PHJ9_9MUSC</name>